<dbReference type="GO" id="GO:0043399">
    <property type="term" value="F:tRNA adenosine(64)-2'-O-ribosylphosphate transferase activity"/>
    <property type="evidence" value="ECO:0007669"/>
    <property type="project" value="InterPro"/>
</dbReference>
<evidence type="ECO:0000259" key="1">
    <source>
        <dbReference type="Pfam" id="PF04179"/>
    </source>
</evidence>
<dbReference type="InterPro" id="IPR007306">
    <property type="entry name" value="Rit1"/>
</dbReference>
<proteinExistence type="predicted"/>
<feature type="domain" description="Rit1 N-terminal" evidence="2">
    <location>
        <begin position="160"/>
        <end position="256"/>
    </location>
</feature>
<dbReference type="InterPro" id="IPR033421">
    <property type="entry name" value="Rit1_DUSP-like"/>
</dbReference>
<dbReference type="Pfam" id="PF17184">
    <property type="entry name" value="Rit1_C"/>
    <property type="match status" value="2"/>
</dbReference>
<dbReference type="InterPro" id="IPR029021">
    <property type="entry name" value="Prot-tyrosine_phosphatase-like"/>
</dbReference>
<evidence type="ECO:0000259" key="2">
    <source>
        <dbReference type="Pfam" id="PF17184"/>
    </source>
</evidence>
<accession>A0AAD4BMW8</accession>
<dbReference type="EMBL" id="WHUW01000026">
    <property type="protein sequence ID" value="KAF8435059.1"/>
    <property type="molecule type" value="Genomic_DNA"/>
</dbReference>
<dbReference type="AlphaFoldDB" id="A0AAD4BMW8"/>
<dbReference type="Gene3D" id="3.90.190.10">
    <property type="entry name" value="Protein tyrosine phosphatase superfamily"/>
    <property type="match status" value="1"/>
</dbReference>
<evidence type="ECO:0000313" key="4">
    <source>
        <dbReference type="Proteomes" id="UP001194468"/>
    </source>
</evidence>
<reference evidence="3" key="1">
    <citation type="submission" date="2019-10" db="EMBL/GenBank/DDBJ databases">
        <authorList>
            <consortium name="DOE Joint Genome Institute"/>
            <person name="Kuo A."/>
            <person name="Miyauchi S."/>
            <person name="Kiss E."/>
            <person name="Drula E."/>
            <person name="Kohler A."/>
            <person name="Sanchez-Garcia M."/>
            <person name="Andreopoulos B."/>
            <person name="Barry K.W."/>
            <person name="Bonito G."/>
            <person name="Buee M."/>
            <person name="Carver A."/>
            <person name="Chen C."/>
            <person name="Cichocki N."/>
            <person name="Clum A."/>
            <person name="Culley D."/>
            <person name="Crous P.W."/>
            <person name="Fauchery L."/>
            <person name="Girlanda M."/>
            <person name="Hayes R."/>
            <person name="Keri Z."/>
            <person name="LaButti K."/>
            <person name="Lipzen A."/>
            <person name="Lombard V."/>
            <person name="Magnuson J."/>
            <person name="Maillard F."/>
            <person name="Morin E."/>
            <person name="Murat C."/>
            <person name="Nolan M."/>
            <person name="Ohm R."/>
            <person name="Pangilinan J."/>
            <person name="Pereira M."/>
            <person name="Perotto S."/>
            <person name="Peter M."/>
            <person name="Riley R."/>
            <person name="Sitrit Y."/>
            <person name="Stielow B."/>
            <person name="Szollosi G."/>
            <person name="Zifcakova L."/>
            <person name="Stursova M."/>
            <person name="Spatafora J.W."/>
            <person name="Tedersoo L."/>
            <person name="Vaario L.-M."/>
            <person name="Yamada A."/>
            <person name="Yan M."/>
            <person name="Wang P."/>
            <person name="Xu J."/>
            <person name="Bruns T."/>
            <person name="Baldrian P."/>
            <person name="Vilgalys R."/>
            <person name="Henrissat B."/>
            <person name="Grigoriev I.V."/>
            <person name="Hibbett D."/>
            <person name="Nagy L.G."/>
            <person name="Martin F.M."/>
        </authorList>
    </citation>
    <scope>NUCLEOTIDE SEQUENCE</scope>
    <source>
        <strain evidence="3">BED1</strain>
    </source>
</reference>
<keyword evidence="3" id="KW-0808">Transferase</keyword>
<organism evidence="3 4">
    <name type="scientific">Boletus edulis BED1</name>
    <dbReference type="NCBI Taxonomy" id="1328754"/>
    <lineage>
        <taxon>Eukaryota</taxon>
        <taxon>Fungi</taxon>
        <taxon>Dikarya</taxon>
        <taxon>Basidiomycota</taxon>
        <taxon>Agaricomycotina</taxon>
        <taxon>Agaricomycetes</taxon>
        <taxon>Agaricomycetidae</taxon>
        <taxon>Boletales</taxon>
        <taxon>Boletineae</taxon>
        <taxon>Boletaceae</taxon>
        <taxon>Boletoideae</taxon>
        <taxon>Boletus</taxon>
    </lineage>
</organism>
<name>A0AAD4BMW8_BOLED</name>
<gene>
    <name evidence="3" type="ORF">L210DRAFT_3622736</name>
</gene>
<dbReference type="GO" id="GO:0005737">
    <property type="term" value="C:cytoplasm"/>
    <property type="evidence" value="ECO:0007669"/>
    <property type="project" value="TreeGrafter"/>
</dbReference>
<feature type="domain" description="Rit1 DUSP-like" evidence="1">
    <location>
        <begin position="336"/>
        <end position="445"/>
    </location>
</feature>
<evidence type="ECO:0000313" key="3">
    <source>
        <dbReference type="EMBL" id="KAF8435059.1"/>
    </source>
</evidence>
<dbReference type="PANTHER" id="PTHR31811">
    <property type="entry name" value="TRNA A64-2'-O-RIBOSYLPHOSPHATE TRANSFERASE"/>
    <property type="match status" value="1"/>
</dbReference>
<feature type="domain" description="Rit1 N-terminal" evidence="2">
    <location>
        <begin position="11"/>
        <end position="135"/>
    </location>
</feature>
<dbReference type="GO" id="GO:0019988">
    <property type="term" value="P:charged-tRNA amino acid modification"/>
    <property type="evidence" value="ECO:0007669"/>
    <property type="project" value="InterPro"/>
</dbReference>
<reference evidence="3" key="2">
    <citation type="journal article" date="2020" name="Nat. Commun.">
        <title>Large-scale genome sequencing of mycorrhizal fungi provides insights into the early evolution of symbiotic traits.</title>
        <authorList>
            <person name="Miyauchi S."/>
            <person name="Kiss E."/>
            <person name="Kuo A."/>
            <person name="Drula E."/>
            <person name="Kohler A."/>
            <person name="Sanchez-Garcia M."/>
            <person name="Morin E."/>
            <person name="Andreopoulos B."/>
            <person name="Barry K.W."/>
            <person name="Bonito G."/>
            <person name="Buee M."/>
            <person name="Carver A."/>
            <person name="Chen C."/>
            <person name="Cichocki N."/>
            <person name="Clum A."/>
            <person name="Culley D."/>
            <person name="Crous P.W."/>
            <person name="Fauchery L."/>
            <person name="Girlanda M."/>
            <person name="Hayes R.D."/>
            <person name="Keri Z."/>
            <person name="LaButti K."/>
            <person name="Lipzen A."/>
            <person name="Lombard V."/>
            <person name="Magnuson J."/>
            <person name="Maillard F."/>
            <person name="Murat C."/>
            <person name="Nolan M."/>
            <person name="Ohm R.A."/>
            <person name="Pangilinan J."/>
            <person name="Pereira M.F."/>
            <person name="Perotto S."/>
            <person name="Peter M."/>
            <person name="Pfister S."/>
            <person name="Riley R."/>
            <person name="Sitrit Y."/>
            <person name="Stielow J.B."/>
            <person name="Szollosi G."/>
            <person name="Zifcakova L."/>
            <person name="Stursova M."/>
            <person name="Spatafora J.W."/>
            <person name="Tedersoo L."/>
            <person name="Vaario L.M."/>
            <person name="Yamada A."/>
            <person name="Yan M."/>
            <person name="Wang P."/>
            <person name="Xu J."/>
            <person name="Bruns T."/>
            <person name="Baldrian P."/>
            <person name="Vilgalys R."/>
            <person name="Dunand C."/>
            <person name="Henrissat B."/>
            <person name="Grigoriev I.V."/>
            <person name="Hibbett D."/>
            <person name="Nagy L.G."/>
            <person name="Martin F.M."/>
        </authorList>
    </citation>
    <scope>NUCLEOTIDE SEQUENCE</scope>
    <source>
        <strain evidence="3">BED1</strain>
    </source>
</reference>
<dbReference type="Pfam" id="PF04179">
    <property type="entry name" value="Init_tRNA_PT"/>
    <property type="match status" value="1"/>
</dbReference>
<dbReference type="InterPro" id="IPR033449">
    <property type="entry name" value="Rit1_N"/>
</dbReference>
<comment type="caution">
    <text evidence="3">The sequence shown here is derived from an EMBL/GenBank/DDBJ whole genome shotgun (WGS) entry which is preliminary data.</text>
</comment>
<sequence>METTSSVLAELRRESQSIFNRIHSITEDAAFVKQVHGHYPDFPLLPNMRCGAWYTDPEITSPERAYFKSTDGHTNNWSFNLRRPNLHILPLLAQHAGLILVDSTRAGKRIPDALSKTVPIWCTVVNRAIFNALPKHTRCLGTPHSIRHRGASTSSYSLPTLDRPLRPIWITPATTVFPTFPKPPDCAFYPIICVSASKQVTDGMERRASGFAYIQGSGDDHELWSMGLTPSLYWKHRHEILSTASSALPDFVRLLVSVASSSHTDDPTDPNQLMCTTPIRHVSGHISISIIASLRRPDLLQAHSAVAFVCLTPQDQDQDPILAGATTKEASGSFRMLRIQTPEGKKGQHHFLTVVLPRAMPFIQHHLQDQRTVCIACNTGTDMSVGVAVAALAMFFRPDGSLCAQGNARADISKDVLKTRLQWIIASYPQANPSRTTLKRINDFLLSPFSDLSTPGTPGSSDRTSDLDE</sequence>
<dbReference type="PIRSF" id="PIRSF007747">
    <property type="entry name" value="Ribosyl_Ptfrase"/>
    <property type="match status" value="1"/>
</dbReference>
<dbReference type="Proteomes" id="UP001194468">
    <property type="component" value="Unassembled WGS sequence"/>
</dbReference>
<keyword evidence="4" id="KW-1185">Reference proteome</keyword>
<dbReference type="PANTHER" id="PTHR31811:SF0">
    <property type="entry name" value="TRNA A64-2'-O-RIBOSYLPHOSPHATE TRANSFERASE"/>
    <property type="match status" value="1"/>
</dbReference>
<protein>
    <submittedName>
        <fullName evidence="3">tRNA A64-2'-O-ribosylphosphate transferase</fullName>
    </submittedName>
</protein>